<evidence type="ECO:0000313" key="4">
    <source>
        <dbReference type="EMBL" id="EPX56895.1"/>
    </source>
</evidence>
<dbReference type="InterPro" id="IPR005198">
    <property type="entry name" value="Glyco_hydro_76"/>
</dbReference>
<dbReference type="SUPFAM" id="SSF49785">
    <property type="entry name" value="Galactose-binding domain-like"/>
    <property type="match status" value="1"/>
</dbReference>
<evidence type="ECO:0000259" key="3">
    <source>
        <dbReference type="PROSITE" id="PS51175"/>
    </source>
</evidence>
<evidence type="ECO:0000256" key="2">
    <source>
        <dbReference type="SAM" id="SignalP"/>
    </source>
</evidence>
<dbReference type="PANTHER" id="PTHR47791">
    <property type="entry name" value="MEIOTICALLY UP-REGULATED GENE 191 PROTEIN"/>
    <property type="match status" value="1"/>
</dbReference>
<dbReference type="GO" id="GO:0030246">
    <property type="term" value="F:carbohydrate binding"/>
    <property type="evidence" value="ECO:0007669"/>
    <property type="project" value="InterPro"/>
</dbReference>
<dbReference type="PANTHER" id="PTHR47791:SF3">
    <property type="entry name" value="MEIOTICALLY UP-REGULATED GENE 191 PROTEIN"/>
    <property type="match status" value="1"/>
</dbReference>
<comment type="caution">
    <text evidence="4">The sequence shown here is derived from an EMBL/GenBank/DDBJ whole genome shotgun (WGS) entry which is preliminary data.</text>
</comment>
<accession>S9NXD9</accession>
<dbReference type="EMBL" id="ANAH02000065">
    <property type="protein sequence ID" value="EPX56895.1"/>
    <property type="molecule type" value="Genomic_DNA"/>
</dbReference>
<feature type="signal peptide" evidence="2">
    <location>
        <begin position="1"/>
        <end position="36"/>
    </location>
</feature>
<dbReference type="PROSITE" id="PS51175">
    <property type="entry name" value="CBM6"/>
    <property type="match status" value="1"/>
</dbReference>
<name>S9NXD9_CYSF2</name>
<evidence type="ECO:0000313" key="5">
    <source>
        <dbReference type="Proteomes" id="UP000011682"/>
    </source>
</evidence>
<dbReference type="OrthoDB" id="2505409at2"/>
<protein>
    <submittedName>
        <fullName evidence="4">Serine O-acetyltransferase</fullName>
    </submittedName>
</protein>
<dbReference type="Gene3D" id="2.60.120.260">
    <property type="entry name" value="Galactose-binding domain-like"/>
    <property type="match status" value="1"/>
</dbReference>
<organism evidence="4 5">
    <name type="scientific">Cystobacter fuscus (strain ATCC 25194 / DSM 2262 / NBRC 100088 / M29)</name>
    <dbReference type="NCBI Taxonomy" id="1242864"/>
    <lineage>
        <taxon>Bacteria</taxon>
        <taxon>Pseudomonadati</taxon>
        <taxon>Myxococcota</taxon>
        <taxon>Myxococcia</taxon>
        <taxon>Myxococcales</taxon>
        <taxon>Cystobacterineae</taxon>
        <taxon>Archangiaceae</taxon>
        <taxon>Cystobacter</taxon>
    </lineage>
</organism>
<dbReference type="Proteomes" id="UP000011682">
    <property type="component" value="Unassembled WGS sequence"/>
</dbReference>
<dbReference type="SMART" id="SM00606">
    <property type="entry name" value="CBD_IV"/>
    <property type="match status" value="1"/>
</dbReference>
<dbReference type="InterPro" id="IPR008979">
    <property type="entry name" value="Galactose-bd-like_sf"/>
</dbReference>
<dbReference type="InterPro" id="IPR006584">
    <property type="entry name" value="Cellulose-bd_IV"/>
</dbReference>
<dbReference type="RefSeq" id="WP_002631295.1">
    <property type="nucleotide sequence ID" value="NZ_ANAH02000065.1"/>
</dbReference>
<dbReference type="Gene3D" id="1.50.10.20">
    <property type="match status" value="1"/>
</dbReference>
<dbReference type="SUPFAM" id="SSF48208">
    <property type="entry name" value="Six-hairpin glycosidases"/>
    <property type="match status" value="1"/>
</dbReference>
<keyword evidence="5" id="KW-1185">Reference proteome</keyword>
<dbReference type="InterPro" id="IPR008928">
    <property type="entry name" value="6-hairpin_glycosidase_sf"/>
</dbReference>
<dbReference type="AlphaFoldDB" id="S9NXD9"/>
<keyword evidence="1 2" id="KW-0732">Signal</keyword>
<proteinExistence type="predicted"/>
<dbReference type="Pfam" id="PF03663">
    <property type="entry name" value="Glyco_hydro_76"/>
    <property type="match status" value="1"/>
</dbReference>
<sequence>MESSPEAITPRAKKFTARSLIACLGAILLWAPSASAQSAADYHARADKALQSYLLKFWKADAQYLHASYPSNGSTTGYWTYANGLDAVLDGVERTNKQQYLGLIETFYLGQEQRGWFVDYYDDEAWMSLALIRAYDLTGDAKYLNKAKELYADIRNAWDTTCCGTTRGGIWWNRAHTQKATASNAGPVIAGVRLYRRTGDASYLSFAQQVYDYWFNNMVNTSTWQVADHFEPNGTKVWWKFTYNEGLMIGASVELYEATQNATYLNRAHGFAGFMVSQEVTSSLYGNVLYDGTNTGCAGDCHEFKGPGYRYLLRLYQKDTSKTAYYNVLKASADALWNQARNTTNDTFAVNWAGPSMSGASEPQQSAATAALNRFAQHYGAYPGSGIPSNRYEAENAVLHRLGLEANGAGFTGWGYVAGWNGDSQWIDFRVYNATAGTRTLTFRYAGGAGNASRLVFINGANAVANKSFPGTGSWNTYGTVSVTSNLPAGWSTVSLIYNSSQGSSNYLNLDSLTVN</sequence>
<dbReference type="eggNOG" id="COG4833">
    <property type="taxonomic scope" value="Bacteria"/>
</dbReference>
<dbReference type="InterPro" id="IPR005084">
    <property type="entry name" value="CBM6"/>
</dbReference>
<feature type="domain" description="CBM6" evidence="3">
    <location>
        <begin position="390"/>
        <end position="516"/>
    </location>
</feature>
<dbReference type="GO" id="GO:0005975">
    <property type="term" value="P:carbohydrate metabolic process"/>
    <property type="evidence" value="ECO:0007669"/>
    <property type="project" value="InterPro"/>
</dbReference>
<dbReference type="GO" id="GO:0016740">
    <property type="term" value="F:transferase activity"/>
    <property type="evidence" value="ECO:0007669"/>
    <property type="project" value="UniProtKB-KW"/>
</dbReference>
<dbReference type="eggNOG" id="COG2133">
    <property type="taxonomic scope" value="Bacteria"/>
</dbReference>
<evidence type="ECO:0000256" key="1">
    <source>
        <dbReference type="ARBA" id="ARBA00022729"/>
    </source>
</evidence>
<dbReference type="InterPro" id="IPR053169">
    <property type="entry name" value="MUG_Protein"/>
</dbReference>
<reference evidence="4" key="1">
    <citation type="submission" date="2013-05" db="EMBL/GenBank/DDBJ databases">
        <title>Genome assembly of Cystobacter fuscus DSM 2262.</title>
        <authorList>
            <person name="Sharma G."/>
            <person name="Khatri I."/>
            <person name="Kaur C."/>
            <person name="Mayilraj S."/>
            <person name="Subramanian S."/>
        </authorList>
    </citation>
    <scope>NUCLEOTIDE SEQUENCE [LARGE SCALE GENOMIC DNA]</scope>
    <source>
        <strain evidence="4">DSM 2262</strain>
    </source>
</reference>
<feature type="chain" id="PRO_5004567240" evidence="2">
    <location>
        <begin position="37"/>
        <end position="516"/>
    </location>
</feature>
<dbReference type="Pfam" id="PF03422">
    <property type="entry name" value="CBM_6"/>
    <property type="match status" value="1"/>
</dbReference>
<gene>
    <name evidence="4" type="ORF">D187_007331</name>
</gene>